<dbReference type="Gene3D" id="3.60.15.10">
    <property type="entry name" value="Ribonuclease Z/Hydroxyacylglutathione hydrolase-like"/>
    <property type="match status" value="1"/>
</dbReference>
<keyword evidence="2" id="KW-0540">Nuclease</keyword>
<proteinExistence type="predicted"/>
<keyword evidence="2" id="KW-0269">Exonuclease</keyword>
<evidence type="ECO:0000313" key="3">
    <source>
        <dbReference type="Proteomes" id="UP001596456"/>
    </source>
</evidence>
<dbReference type="EC" id="3.1.-.-" evidence="2"/>
<dbReference type="InterPro" id="IPR026360">
    <property type="entry name" value="Xnuc_lig_assoc"/>
</dbReference>
<accession>A0ABW2KVR4</accession>
<dbReference type="GO" id="GO:0004527">
    <property type="term" value="F:exonuclease activity"/>
    <property type="evidence" value="ECO:0007669"/>
    <property type="project" value="UniProtKB-KW"/>
</dbReference>
<dbReference type="GO" id="GO:0016874">
    <property type="term" value="F:ligase activity"/>
    <property type="evidence" value="ECO:0007669"/>
    <property type="project" value="UniProtKB-KW"/>
</dbReference>
<name>A0ABW2KVR4_9PROT</name>
<sequence>MADPSTPRPEGPGPASPPPAYPRPESWVRPCPPEQGGGLWVEPGGFHIDPVRAVERAVVTHGHSDHARPGHARVLATPGTLAIMRARLGEQAGAVQQPLPYGEPLRVGEVGVRLVPAGHVLGSAQIVLEWRGSRVVVSGDYKRRPDPTCLPFEPVPCDAFVTEATFGLPVFRHPPDADEVGKLLHSLTLFPERAHVVGVYALGKCQRLIALLRRAGYDRPVWLHGALIPMCELYRAHGVDLGDLRPATAATREDLRGQVVLSPPSAIQDKWSRRLPDPVVAYASGWMRVRQRARQRGVELPLVISDHADWDELTATIRDVGAPELWVTHGREEALVHWASGQGYRARALALIGFEDEDV</sequence>
<feature type="compositionally biased region" description="Pro residues" evidence="1">
    <location>
        <begin position="1"/>
        <end position="22"/>
    </location>
</feature>
<keyword evidence="3" id="KW-1185">Reference proteome</keyword>
<comment type="caution">
    <text evidence="2">The sequence shown here is derived from an EMBL/GenBank/DDBJ whole genome shotgun (WGS) entry which is preliminary data.</text>
</comment>
<dbReference type="Proteomes" id="UP001596456">
    <property type="component" value="Unassembled WGS sequence"/>
</dbReference>
<dbReference type="PANTHER" id="PTHR11203">
    <property type="entry name" value="CLEAVAGE AND POLYADENYLATION SPECIFICITY FACTOR FAMILY MEMBER"/>
    <property type="match status" value="1"/>
</dbReference>
<organism evidence="2 3">
    <name type="scientific">Rhodocista pekingensis</name>
    <dbReference type="NCBI Taxonomy" id="201185"/>
    <lineage>
        <taxon>Bacteria</taxon>
        <taxon>Pseudomonadati</taxon>
        <taxon>Pseudomonadota</taxon>
        <taxon>Alphaproteobacteria</taxon>
        <taxon>Rhodospirillales</taxon>
        <taxon>Azospirillaceae</taxon>
        <taxon>Rhodocista</taxon>
    </lineage>
</organism>
<dbReference type="RefSeq" id="WP_377359731.1">
    <property type="nucleotide sequence ID" value="NZ_JBHTCM010000012.1"/>
</dbReference>
<dbReference type="InterPro" id="IPR036866">
    <property type="entry name" value="RibonucZ/Hydroxyglut_hydro"/>
</dbReference>
<dbReference type="PANTHER" id="PTHR11203:SF49">
    <property type="entry name" value="BLL1145 PROTEIN"/>
    <property type="match status" value="1"/>
</dbReference>
<dbReference type="SUPFAM" id="SSF56281">
    <property type="entry name" value="Metallo-hydrolase/oxidoreductase"/>
    <property type="match status" value="1"/>
</dbReference>
<evidence type="ECO:0000256" key="1">
    <source>
        <dbReference type="SAM" id="MobiDB-lite"/>
    </source>
</evidence>
<gene>
    <name evidence="2" type="ORF">ACFQPS_13360</name>
</gene>
<protein>
    <submittedName>
        <fullName evidence="2">Ligase-associated DNA damage response exonuclease</fullName>
        <ecNumber evidence="2">3.1.-.-</ecNumber>
    </submittedName>
</protein>
<keyword evidence="2" id="KW-0436">Ligase</keyword>
<feature type="region of interest" description="Disordered" evidence="1">
    <location>
        <begin position="1"/>
        <end position="36"/>
    </location>
</feature>
<dbReference type="InterPro" id="IPR050698">
    <property type="entry name" value="MBL"/>
</dbReference>
<evidence type="ECO:0000313" key="2">
    <source>
        <dbReference type="EMBL" id="MFC7334154.1"/>
    </source>
</evidence>
<dbReference type="NCBIfam" id="TIGR04122">
    <property type="entry name" value="Xnuc_lig_assoc"/>
    <property type="match status" value="1"/>
</dbReference>
<keyword evidence="2" id="KW-0378">Hydrolase</keyword>
<reference evidence="3" key="1">
    <citation type="journal article" date="2019" name="Int. J. Syst. Evol. Microbiol.">
        <title>The Global Catalogue of Microorganisms (GCM) 10K type strain sequencing project: providing services to taxonomists for standard genome sequencing and annotation.</title>
        <authorList>
            <consortium name="The Broad Institute Genomics Platform"/>
            <consortium name="The Broad Institute Genome Sequencing Center for Infectious Disease"/>
            <person name="Wu L."/>
            <person name="Ma J."/>
        </authorList>
    </citation>
    <scope>NUCLEOTIDE SEQUENCE [LARGE SCALE GENOMIC DNA]</scope>
    <source>
        <strain evidence="3">CGMCC 1.16275</strain>
    </source>
</reference>
<dbReference type="EMBL" id="JBHTCM010000012">
    <property type="protein sequence ID" value="MFC7334154.1"/>
    <property type="molecule type" value="Genomic_DNA"/>
</dbReference>